<dbReference type="Proteomes" id="UP000823399">
    <property type="component" value="Unassembled WGS sequence"/>
</dbReference>
<feature type="signal peptide" evidence="1">
    <location>
        <begin position="1"/>
        <end position="19"/>
    </location>
</feature>
<name>A0A9P7JQW1_9AGAM</name>
<dbReference type="GO" id="GO:0005975">
    <property type="term" value="P:carbohydrate metabolic process"/>
    <property type="evidence" value="ECO:0007669"/>
    <property type="project" value="InterPro"/>
</dbReference>
<dbReference type="OrthoDB" id="73875at2759"/>
<dbReference type="GeneID" id="64694804"/>
<dbReference type="GO" id="GO:0006032">
    <property type="term" value="P:chitin catabolic process"/>
    <property type="evidence" value="ECO:0007669"/>
    <property type="project" value="TreeGrafter"/>
</dbReference>
<dbReference type="GO" id="GO:0005576">
    <property type="term" value="C:extracellular region"/>
    <property type="evidence" value="ECO:0007669"/>
    <property type="project" value="TreeGrafter"/>
</dbReference>
<dbReference type="Gene3D" id="3.20.20.80">
    <property type="entry name" value="Glycosidases"/>
    <property type="match status" value="1"/>
</dbReference>
<dbReference type="InterPro" id="IPR001223">
    <property type="entry name" value="Glyco_hydro18_cat"/>
</dbReference>
<dbReference type="PANTHER" id="PTHR11177:SF317">
    <property type="entry name" value="CHITINASE 12-RELATED"/>
    <property type="match status" value="1"/>
</dbReference>
<dbReference type="PROSITE" id="PS51910">
    <property type="entry name" value="GH18_2"/>
    <property type="match status" value="1"/>
</dbReference>
<keyword evidence="1" id="KW-0732">Signal</keyword>
<dbReference type="EMBL" id="JABBWM010000051">
    <property type="protein sequence ID" value="KAG2101360.1"/>
    <property type="molecule type" value="Genomic_DNA"/>
</dbReference>
<evidence type="ECO:0000313" key="4">
    <source>
        <dbReference type="Proteomes" id="UP000823399"/>
    </source>
</evidence>
<dbReference type="InterPro" id="IPR050314">
    <property type="entry name" value="Glycosyl_Hydrlase_18"/>
</dbReference>
<dbReference type="RefSeq" id="XP_041289838.1">
    <property type="nucleotide sequence ID" value="XM_041432545.1"/>
</dbReference>
<evidence type="ECO:0000313" key="3">
    <source>
        <dbReference type="EMBL" id="KAG2101360.1"/>
    </source>
</evidence>
<dbReference type="SMART" id="SM00636">
    <property type="entry name" value="Glyco_18"/>
    <property type="match status" value="1"/>
</dbReference>
<dbReference type="Gene3D" id="3.10.50.10">
    <property type="match status" value="1"/>
</dbReference>
<organism evidence="3 4">
    <name type="scientific">Suillus discolor</name>
    <dbReference type="NCBI Taxonomy" id="1912936"/>
    <lineage>
        <taxon>Eukaryota</taxon>
        <taxon>Fungi</taxon>
        <taxon>Dikarya</taxon>
        <taxon>Basidiomycota</taxon>
        <taxon>Agaricomycotina</taxon>
        <taxon>Agaricomycetes</taxon>
        <taxon>Agaricomycetidae</taxon>
        <taxon>Boletales</taxon>
        <taxon>Suillineae</taxon>
        <taxon>Suillaceae</taxon>
        <taxon>Suillus</taxon>
    </lineage>
</organism>
<dbReference type="InterPro" id="IPR011583">
    <property type="entry name" value="Chitinase_II/V-like_cat"/>
</dbReference>
<dbReference type="GO" id="GO:0008061">
    <property type="term" value="F:chitin binding"/>
    <property type="evidence" value="ECO:0007669"/>
    <property type="project" value="InterPro"/>
</dbReference>
<evidence type="ECO:0000259" key="2">
    <source>
        <dbReference type="PROSITE" id="PS51910"/>
    </source>
</evidence>
<dbReference type="SUPFAM" id="SSF51445">
    <property type="entry name" value="(Trans)glycosidases"/>
    <property type="match status" value="1"/>
</dbReference>
<dbReference type="SUPFAM" id="SSF54556">
    <property type="entry name" value="Chitinase insertion domain"/>
    <property type="match status" value="1"/>
</dbReference>
<evidence type="ECO:0000256" key="1">
    <source>
        <dbReference type="SAM" id="SignalP"/>
    </source>
</evidence>
<dbReference type="PANTHER" id="PTHR11177">
    <property type="entry name" value="CHITINASE"/>
    <property type="match status" value="1"/>
</dbReference>
<comment type="caution">
    <text evidence="3">The sequence shown here is derived from an EMBL/GenBank/DDBJ whole genome shotgun (WGS) entry which is preliminary data.</text>
</comment>
<dbReference type="AlphaFoldDB" id="A0A9P7JQW1"/>
<dbReference type="GO" id="GO:0004568">
    <property type="term" value="F:chitinase activity"/>
    <property type="evidence" value="ECO:0007669"/>
    <property type="project" value="TreeGrafter"/>
</dbReference>
<sequence>MLSTFFLSLLALTNLNVSASPLDARSIAARSTKPVVATWYGGWHATEGFPLSSVSWNKYNTLYYSFAETTRDVTSLSLTDSDGELLPKFVSEAHAHGVEAHIAVGGWTGSIWFSSNLATAKNRTAFVRTVVDFASKYKLDGIQFDWESPNDQGIGCNTISVYDTANFLAFLQELRENPKAKKLTLSAAVGLGPFFNAAGHPLTDVTGFAKVLDYVAVMNYDVWGSWFPTVGPNAPLNDSCAASANQQGSAVSAVKTWTAAGMPVDQIVLGVASYGHSFSVPPSDAFKSHTKKLVAYPAYNASNQPLGDSWDNTGGVDVCGVYEAQGGTFNFWGLIDNGFLTKEGTPADGIYYRYDACSQTPYVYNERSQVMVSFDNVQSFAAKGKYIKDTKLRGFAMWEAGGDYKDMLLDSIIDASKCS</sequence>
<dbReference type="InterPro" id="IPR029070">
    <property type="entry name" value="Chitinase_insertion_sf"/>
</dbReference>
<protein>
    <submittedName>
        <fullName evidence="3">Endochitinase</fullName>
    </submittedName>
</protein>
<feature type="chain" id="PRO_5040165234" evidence="1">
    <location>
        <begin position="20"/>
        <end position="419"/>
    </location>
</feature>
<accession>A0A9P7JQW1</accession>
<dbReference type="InterPro" id="IPR017853">
    <property type="entry name" value="GH"/>
</dbReference>
<keyword evidence="4" id="KW-1185">Reference proteome</keyword>
<feature type="domain" description="GH18" evidence="2">
    <location>
        <begin position="34"/>
        <end position="419"/>
    </location>
</feature>
<gene>
    <name evidence="3" type="ORF">F5147DRAFT_616591</name>
</gene>
<proteinExistence type="predicted"/>
<reference evidence="3" key="1">
    <citation type="journal article" date="2020" name="New Phytol.">
        <title>Comparative genomics reveals dynamic genome evolution in host specialist ectomycorrhizal fungi.</title>
        <authorList>
            <person name="Lofgren L.A."/>
            <person name="Nguyen N.H."/>
            <person name="Vilgalys R."/>
            <person name="Ruytinx J."/>
            <person name="Liao H.L."/>
            <person name="Branco S."/>
            <person name="Kuo A."/>
            <person name="LaButti K."/>
            <person name="Lipzen A."/>
            <person name="Andreopoulos W."/>
            <person name="Pangilinan J."/>
            <person name="Riley R."/>
            <person name="Hundley H."/>
            <person name="Na H."/>
            <person name="Barry K."/>
            <person name="Grigoriev I.V."/>
            <person name="Stajich J.E."/>
            <person name="Kennedy P.G."/>
        </authorList>
    </citation>
    <scope>NUCLEOTIDE SEQUENCE</scope>
    <source>
        <strain evidence="3">FC423</strain>
    </source>
</reference>
<dbReference type="Pfam" id="PF00704">
    <property type="entry name" value="Glyco_hydro_18"/>
    <property type="match status" value="1"/>
</dbReference>